<proteinExistence type="predicted"/>
<dbReference type="Gene3D" id="1.25.40.20">
    <property type="entry name" value="Ankyrin repeat-containing domain"/>
    <property type="match status" value="5"/>
</dbReference>
<feature type="repeat" description="ANK" evidence="3">
    <location>
        <begin position="1149"/>
        <end position="1181"/>
    </location>
</feature>
<dbReference type="Proteomes" id="UP000750711">
    <property type="component" value="Unassembled WGS sequence"/>
</dbReference>
<dbReference type="SUPFAM" id="SSF48403">
    <property type="entry name" value="Ankyrin repeat"/>
    <property type="match status" value="2"/>
</dbReference>
<name>A0A9P8RMS5_9PEZI</name>
<dbReference type="InterPro" id="IPR027417">
    <property type="entry name" value="P-loop_NTPase"/>
</dbReference>
<dbReference type="PANTHER" id="PTHR24198">
    <property type="entry name" value="ANKYRIN REPEAT AND PROTEIN KINASE DOMAIN-CONTAINING PROTEIN"/>
    <property type="match status" value="1"/>
</dbReference>
<feature type="repeat" description="ANK" evidence="3">
    <location>
        <begin position="788"/>
        <end position="820"/>
    </location>
</feature>
<feature type="domain" description="Nephrocystin 3-like N-terminal" evidence="6">
    <location>
        <begin position="289"/>
        <end position="450"/>
    </location>
</feature>
<dbReference type="PROSITE" id="PS50088">
    <property type="entry name" value="ANK_REPEAT"/>
    <property type="match status" value="13"/>
</dbReference>
<feature type="domain" description="DUF7708" evidence="5">
    <location>
        <begin position="70"/>
        <end position="213"/>
    </location>
</feature>
<dbReference type="InterPro" id="IPR036770">
    <property type="entry name" value="Ankyrin_rpt-contain_sf"/>
</dbReference>
<dbReference type="Pfam" id="PF12796">
    <property type="entry name" value="Ank_2"/>
    <property type="match status" value="3"/>
</dbReference>
<evidence type="ECO:0008006" key="9">
    <source>
        <dbReference type="Google" id="ProtNLM"/>
    </source>
</evidence>
<evidence type="ECO:0000259" key="5">
    <source>
        <dbReference type="Pfam" id="PF24809"/>
    </source>
</evidence>
<keyword evidence="1" id="KW-0677">Repeat</keyword>
<feature type="repeat" description="ANK" evidence="3">
    <location>
        <begin position="821"/>
        <end position="853"/>
    </location>
</feature>
<organism evidence="7 8">
    <name type="scientific">Trichoglossum hirsutum</name>
    <dbReference type="NCBI Taxonomy" id="265104"/>
    <lineage>
        <taxon>Eukaryota</taxon>
        <taxon>Fungi</taxon>
        <taxon>Dikarya</taxon>
        <taxon>Ascomycota</taxon>
        <taxon>Pezizomycotina</taxon>
        <taxon>Geoglossomycetes</taxon>
        <taxon>Geoglossales</taxon>
        <taxon>Geoglossaceae</taxon>
        <taxon>Trichoglossum</taxon>
    </lineage>
</organism>
<feature type="repeat" description="ANK" evidence="3">
    <location>
        <begin position="1116"/>
        <end position="1148"/>
    </location>
</feature>
<keyword evidence="8" id="KW-1185">Reference proteome</keyword>
<dbReference type="Pfam" id="PF00023">
    <property type="entry name" value="Ank"/>
    <property type="match status" value="5"/>
</dbReference>
<feature type="repeat" description="ANK" evidence="3">
    <location>
        <begin position="1215"/>
        <end position="1247"/>
    </location>
</feature>
<feature type="repeat" description="ANK" evidence="3">
    <location>
        <begin position="1016"/>
        <end position="1048"/>
    </location>
</feature>
<dbReference type="Pfam" id="PF24809">
    <property type="entry name" value="DUF7708"/>
    <property type="match status" value="1"/>
</dbReference>
<keyword evidence="2 3" id="KW-0040">ANK repeat</keyword>
<dbReference type="InterPro" id="IPR002110">
    <property type="entry name" value="Ankyrin_rpt"/>
</dbReference>
<dbReference type="Gene3D" id="3.40.50.300">
    <property type="entry name" value="P-loop containing nucleotide triphosphate hydrolases"/>
    <property type="match status" value="1"/>
</dbReference>
<dbReference type="Pfam" id="PF22939">
    <property type="entry name" value="WHD_GPIID"/>
    <property type="match status" value="1"/>
</dbReference>
<dbReference type="Pfam" id="PF24883">
    <property type="entry name" value="NPHP3_N"/>
    <property type="match status" value="1"/>
</dbReference>
<evidence type="ECO:0000256" key="1">
    <source>
        <dbReference type="ARBA" id="ARBA00022737"/>
    </source>
</evidence>
<evidence type="ECO:0000259" key="6">
    <source>
        <dbReference type="Pfam" id="PF24883"/>
    </source>
</evidence>
<feature type="repeat" description="ANK" evidence="3">
    <location>
        <begin position="953"/>
        <end position="985"/>
    </location>
</feature>
<feature type="non-terminal residue" evidence="7">
    <location>
        <position position="1284"/>
    </location>
</feature>
<evidence type="ECO:0000256" key="3">
    <source>
        <dbReference type="PROSITE-ProRule" id="PRU00023"/>
    </source>
</evidence>
<dbReference type="InterPro" id="IPR056125">
    <property type="entry name" value="DUF7708"/>
</dbReference>
<gene>
    <name evidence="7" type="ORF">GP486_005162</name>
</gene>
<feature type="domain" description="GPI inositol-deacylase winged helix" evidence="4">
    <location>
        <begin position="572"/>
        <end position="642"/>
    </location>
</feature>
<sequence>MEGDCLKKDLWVVAVKLLDEEDRLQIDFQTTGTTVQEVYAAAQEKKKECIRKRWRYTKKNGEVIILHDVFDKIASWVDKFKQIGDIAVQFDPVHASLPWAGIRFFLQIAVNVSQIFVAVLEGMEQIANLTGRYAIIEYLYRHRSSKAIDLLKQSIIKVYVVVLEYLAEAKRYFERNTLKRVLKNIAQTPESGFGMLLKKITDEQVNVDRHANLVGAEQLEWMQGDLRENNKLLGEILLDFSRPINRMRDQISDLHDNLEKSKRKEVLDWLSAVPYSKHHKNTQKDRLKGSGSWLLGRAEFREWRKSSASSVLWLHGILIDTLREDIPKNAQPEPLAYFYCDRGEAGGQRADPDEILRCIAKQLSCLKSGLPIREPVVRKYQELEEEDELDPLELQDTKELILSLTEDRPATIIIDALDECDPRRRHELLDALTEILRESTCLVKIFVSSRDDDDILCQLGEFPNLYVHANDNGDDIESFIKQEVGRAIDGRRLLRGNVSPELKDLIIDTLIGGAEGMFRWVSLQIQNLSDPRRMKVEGDVRKELGRLPKELKDIYDIIHEQIEDSGVDSCLIAKKALKWLLCAQKPLSTTEFIAAVYVDTDGEYASITHIQMLNMCCNLVVLDTELDIFRFAHLSVREYLEGRKDYKSDLTHAIAAERCLDVLLADTELTQPQTLRMNATLAQYATLYWAVHSESSRHARRKDRLAESFTQFLVQGWEATPSFERWILAVDSAYHSLRWNDSLEDKLRETICSPPTPLFAACVFGFVEVVEYLSRSDGVDFSRRNTASTATGLHLASRYGHLNVAKILLDKGAEVEARDRKGRTALYWAAGSGHKDVVLLLLDNQADISAKDDDGQTALHWAADWGHEVVARLMLEKGADVTARDNNGRTALHRAAGSGHRNVVGLMLEKGANVAAEDGCGRTPLHRAASHGHEAIVGLLLKKGADIHTKYSGGVTALHGAAGSGHVGVVKLLVDEGADVAAQDQYGQTALRYAQNMKREAVMQQLLKVAAGANNDGRTALHQAAYMGDKELVRLLLEKGADVTATDGDGMTALHWSACKGGDEAVVLLLLERGADIQAKYSGGGTALHRAARGGHEAVTKLLLAKGADRTMQNEEGLYPVHEAASEGHEALVALLLGGGADAGVRDTHGKTAMHAAARNGHLETINQLLGVGLDFDAKDNQGCSTLHHAASGGWYEIVKRILDAGGMPNDPDKAGWTPLHWASRSGKAKVIELLLERGGDRDLASVDGWTPLDIAAYCGHDAASLLRRRGSDGSATELSKDFS</sequence>
<dbReference type="SMART" id="SM00248">
    <property type="entry name" value="ANK"/>
    <property type="match status" value="16"/>
</dbReference>
<feature type="repeat" description="ANK" evidence="3">
    <location>
        <begin position="887"/>
        <end position="919"/>
    </location>
</feature>
<protein>
    <recommendedName>
        <fullName evidence="9">NWD NACHT-NTPase N-terminal domain-containing protein</fullName>
    </recommendedName>
</protein>
<feature type="repeat" description="ANK" evidence="3">
    <location>
        <begin position="1049"/>
        <end position="1082"/>
    </location>
</feature>
<accession>A0A9P8RMS5</accession>
<comment type="caution">
    <text evidence="7">The sequence shown here is derived from an EMBL/GenBank/DDBJ whole genome shotgun (WGS) entry which is preliminary data.</text>
</comment>
<feature type="repeat" description="ANK" evidence="3">
    <location>
        <begin position="1083"/>
        <end position="1115"/>
    </location>
</feature>
<dbReference type="PANTHER" id="PTHR24198:SF165">
    <property type="entry name" value="ANKYRIN REPEAT-CONTAINING PROTEIN-RELATED"/>
    <property type="match status" value="1"/>
</dbReference>
<evidence type="ECO:0000313" key="8">
    <source>
        <dbReference type="Proteomes" id="UP000750711"/>
    </source>
</evidence>
<dbReference type="InterPro" id="IPR054471">
    <property type="entry name" value="GPIID_WHD"/>
</dbReference>
<dbReference type="PROSITE" id="PS50297">
    <property type="entry name" value="ANK_REP_REGION"/>
    <property type="match status" value="12"/>
</dbReference>
<evidence type="ECO:0000313" key="7">
    <source>
        <dbReference type="EMBL" id="KAH0557050.1"/>
    </source>
</evidence>
<dbReference type="EMBL" id="JAGHQM010000928">
    <property type="protein sequence ID" value="KAH0557050.1"/>
    <property type="molecule type" value="Genomic_DNA"/>
</dbReference>
<dbReference type="PRINTS" id="PR01415">
    <property type="entry name" value="ANKYRIN"/>
</dbReference>
<dbReference type="InterPro" id="IPR056884">
    <property type="entry name" value="NPHP3-like_N"/>
</dbReference>
<feature type="repeat" description="ANK" evidence="3">
    <location>
        <begin position="854"/>
        <end position="886"/>
    </location>
</feature>
<feature type="repeat" description="ANK" evidence="3">
    <location>
        <begin position="1182"/>
        <end position="1214"/>
    </location>
</feature>
<evidence type="ECO:0000256" key="2">
    <source>
        <dbReference type="ARBA" id="ARBA00023043"/>
    </source>
</evidence>
<feature type="repeat" description="ANK" evidence="3">
    <location>
        <begin position="920"/>
        <end position="952"/>
    </location>
</feature>
<evidence type="ECO:0000259" key="4">
    <source>
        <dbReference type="Pfam" id="PF22939"/>
    </source>
</evidence>
<reference evidence="7" key="1">
    <citation type="submission" date="2021-03" db="EMBL/GenBank/DDBJ databases">
        <title>Comparative genomics and phylogenomic investigation of the class Geoglossomycetes provide insights into ecological specialization and systematics.</title>
        <authorList>
            <person name="Melie T."/>
            <person name="Pirro S."/>
            <person name="Miller A.N."/>
            <person name="Quandt A."/>
        </authorList>
    </citation>
    <scope>NUCLEOTIDE SEQUENCE</scope>
    <source>
        <strain evidence="7">CAQ_001_2017</strain>
    </source>
</reference>